<dbReference type="Proteomes" id="UP000655410">
    <property type="component" value="Unassembled WGS sequence"/>
</dbReference>
<sequence>MLSELEESDAVKAVVAGLCTYETLAILTGRAPTITAIHRRYPVIGVAIVAALAWHFRPPKEQ</sequence>
<reference evidence="2" key="1">
    <citation type="journal article" date="2019" name="Int. J. Syst. Evol. Microbiol.">
        <title>The Global Catalogue of Microorganisms (GCM) 10K type strain sequencing project: providing services to taxonomists for standard genome sequencing and annotation.</title>
        <authorList>
            <consortium name="The Broad Institute Genomics Platform"/>
            <consortium name="The Broad Institute Genome Sequencing Center for Infectious Disease"/>
            <person name="Wu L."/>
            <person name="Ma J."/>
        </authorList>
    </citation>
    <scope>NUCLEOTIDE SEQUENCE [LARGE SCALE GENOMIC DNA]</scope>
    <source>
        <strain evidence="2">CGMCC 4.7371</strain>
    </source>
</reference>
<protein>
    <submittedName>
        <fullName evidence="1">Uncharacterized protein</fullName>
    </submittedName>
</protein>
<proteinExistence type="predicted"/>
<dbReference type="RefSeq" id="WP_188782764.1">
    <property type="nucleotide sequence ID" value="NZ_BMNI01000001.1"/>
</dbReference>
<evidence type="ECO:0000313" key="2">
    <source>
        <dbReference type="Proteomes" id="UP000655410"/>
    </source>
</evidence>
<gene>
    <name evidence="1" type="ORF">GCM10011584_09260</name>
</gene>
<name>A0ABQ2N7Z7_9ACTN</name>
<dbReference type="EMBL" id="BMNI01000001">
    <property type="protein sequence ID" value="GGO86586.1"/>
    <property type="molecule type" value="Genomic_DNA"/>
</dbReference>
<organism evidence="1 2">
    <name type="scientific">Nocardioides phosphati</name>
    <dbReference type="NCBI Taxonomy" id="1867775"/>
    <lineage>
        <taxon>Bacteria</taxon>
        <taxon>Bacillati</taxon>
        <taxon>Actinomycetota</taxon>
        <taxon>Actinomycetes</taxon>
        <taxon>Propionibacteriales</taxon>
        <taxon>Nocardioidaceae</taxon>
        <taxon>Nocardioides</taxon>
    </lineage>
</organism>
<evidence type="ECO:0000313" key="1">
    <source>
        <dbReference type="EMBL" id="GGO86586.1"/>
    </source>
</evidence>
<accession>A0ABQ2N7Z7</accession>
<keyword evidence="2" id="KW-1185">Reference proteome</keyword>
<comment type="caution">
    <text evidence="1">The sequence shown here is derived from an EMBL/GenBank/DDBJ whole genome shotgun (WGS) entry which is preliminary data.</text>
</comment>